<name>A0A1Y2GE03_9FUNG</name>
<reference evidence="2 3" key="1">
    <citation type="submission" date="2016-07" db="EMBL/GenBank/DDBJ databases">
        <title>Pervasive Adenine N6-methylation of Active Genes in Fungi.</title>
        <authorList>
            <consortium name="DOE Joint Genome Institute"/>
            <person name="Mondo S.J."/>
            <person name="Dannebaum R.O."/>
            <person name="Kuo R.C."/>
            <person name="Labutti K."/>
            <person name="Haridas S."/>
            <person name="Kuo A."/>
            <person name="Salamov A."/>
            <person name="Ahrendt S.R."/>
            <person name="Lipzen A."/>
            <person name="Sullivan W."/>
            <person name="Andreopoulos W.B."/>
            <person name="Clum A."/>
            <person name="Lindquist E."/>
            <person name="Daum C."/>
            <person name="Ramamoorthy G.K."/>
            <person name="Gryganskyi A."/>
            <person name="Culley D."/>
            <person name="Magnuson J.K."/>
            <person name="James T.Y."/>
            <person name="O'Malley M.A."/>
            <person name="Stajich J.E."/>
            <person name="Spatafora J.W."/>
            <person name="Visel A."/>
            <person name="Grigoriev I.V."/>
        </authorList>
    </citation>
    <scope>NUCLEOTIDE SEQUENCE [LARGE SCALE GENOMIC DNA]</scope>
    <source>
        <strain evidence="2 3">NRRL 3116</strain>
    </source>
</reference>
<dbReference type="Proteomes" id="UP000193648">
    <property type="component" value="Unassembled WGS sequence"/>
</dbReference>
<dbReference type="GeneID" id="33567065"/>
<proteinExistence type="predicted"/>
<feature type="compositionally biased region" description="Basic and acidic residues" evidence="1">
    <location>
        <begin position="130"/>
        <end position="163"/>
    </location>
</feature>
<sequence>MSPNKKVKESWRESLENLSSKEYFLACSRPQEFNYPNFLVWSKGRLIGRARVRQEWGTARAAFRHSQHQVLRDTAKRMDSDWENRIDVTYESEFFQQQQSLRKLLKGRSSVHDVADQVINKRQRIELEDELRSHDEKDHAGKDVASQRRDNRKSTNSHEDSRCIDNSNNIDDDGNDGILISIPRTPPRSNQRYFEEVPQVKDLEAVFHHATELNNFKLSVINQDLYNEATVWFQSNNGRDAETVIQNIRNDPFWEPWINDLLYDRLKLLRYGLNPQADENTYTSYWVLPDFTTLQTGVSGLISKGFSNENHFIPSSWRRALVRDKTHTKGTNVDAYYVAMDGHVDIIFENVGSPACTDHAKHAEDKEKSFRNAADALLERFYNTTGSFEIAKEYCVIVVIVFGHYLSVYTTSIKDSNEFIVINILHEKYHLSKYAYLAKILLHLKFCLTIKTIMENNIEVNVKFGKTLGSLPPEEQVNFNLSLHKTPKKKPDPS</sequence>
<keyword evidence="3" id="KW-1185">Reference proteome</keyword>
<evidence type="ECO:0000313" key="2">
    <source>
        <dbReference type="EMBL" id="ORZ08243.1"/>
    </source>
</evidence>
<feature type="region of interest" description="Disordered" evidence="1">
    <location>
        <begin position="130"/>
        <end position="187"/>
    </location>
</feature>
<accession>A0A1Y2GE03</accession>
<protein>
    <submittedName>
        <fullName evidence="2">Uncharacterized protein</fullName>
    </submittedName>
</protein>
<dbReference type="AlphaFoldDB" id="A0A1Y2GE03"/>
<organism evidence="2 3">
    <name type="scientific">Lobosporangium transversale</name>
    <dbReference type="NCBI Taxonomy" id="64571"/>
    <lineage>
        <taxon>Eukaryota</taxon>
        <taxon>Fungi</taxon>
        <taxon>Fungi incertae sedis</taxon>
        <taxon>Mucoromycota</taxon>
        <taxon>Mortierellomycotina</taxon>
        <taxon>Mortierellomycetes</taxon>
        <taxon>Mortierellales</taxon>
        <taxon>Mortierellaceae</taxon>
        <taxon>Lobosporangium</taxon>
    </lineage>
</organism>
<evidence type="ECO:0000256" key="1">
    <source>
        <dbReference type="SAM" id="MobiDB-lite"/>
    </source>
</evidence>
<dbReference type="RefSeq" id="XP_021878326.1">
    <property type="nucleotide sequence ID" value="XM_022025221.1"/>
</dbReference>
<dbReference type="InParanoid" id="A0A1Y2GE03"/>
<comment type="caution">
    <text evidence="2">The sequence shown here is derived from an EMBL/GenBank/DDBJ whole genome shotgun (WGS) entry which is preliminary data.</text>
</comment>
<gene>
    <name evidence="2" type="ORF">BCR41DRAFT_359516</name>
</gene>
<dbReference type="EMBL" id="MCFF01000038">
    <property type="protein sequence ID" value="ORZ08243.1"/>
    <property type="molecule type" value="Genomic_DNA"/>
</dbReference>
<evidence type="ECO:0000313" key="3">
    <source>
        <dbReference type="Proteomes" id="UP000193648"/>
    </source>
</evidence>
<dbReference type="OrthoDB" id="2391656at2759"/>